<protein>
    <recommendedName>
        <fullName evidence="3">DUF2382 domain-containing protein</fullName>
    </recommendedName>
</protein>
<accession>A0ABZ1AZ54</accession>
<name>A0ABZ1AZ54_9ACTN</name>
<evidence type="ECO:0008006" key="3">
    <source>
        <dbReference type="Google" id="ProtNLM"/>
    </source>
</evidence>
<reference evidence="1 2" key="1">
    <citation type="submission" date="2023-12" db="EMBL/GenBank/DDBJ databases">
        <title>Blastococcus brunescens sp. nov., an actonobacterium isolated from sandstone collected in sahara desert.</title>
        <authorList>
            <person name="Gtari M."/>
            <person name="Ghodhbane F."/>
        </authorList>
    </citation>
    <scope>NUCLEOTIDE SEQUENCE [LARGE SCALE GENOMIC DNA]</scope>
    <source>
        <strain evidence="1 2">BMG 8361</strain>
    </source>
</reference>
<dbReference type="EMBL" id="CP141261">
    <property type="protein sequence ID" value="WRL63852.1"/>
    <property type="molecule type" value="Genomic_DNA"/>
</dbReference>
<keyword evidence="2" id="KW-1185">Reference proteome</keyword>
<dbReference type="Proteomes" id="UP001324287">
    <property type="component" value="Chromosome"/>
</dbReference>
<proteinExistence type="predicted"/>
<organism evidence="1 2">
    <name type="scientific">Blastococcus brunescens</name>
    <dbReference type="NCBI Taxonomy" id="1564165"/>
    <lineage>
        <taxon>Bacteria</taxon>
        <taxon>Bacillati</taxon>
        <taxon>Actinomycetota</taxon>
        <taxon>Actinomycetes</taxon>
        <taxon>Geodermatophilales</taxon>
        <taxon>Geodermatophilaceae</taxon>
        <taxon>Blastococcus</taxon>
    </lineage>
</organism>
<gene>
    <name evidence="1" type="ORF">U6N30_30255</name>
</gene>
<evidence type="ECO:0000313" key="2">
    <source>
        <dbReference type="Proteomes" id="UP001324287"/>
    </source>
</evidence>
<dbReference type="RefSeq" id="WP_324275182.1">
    <property type="nucleotide sequence ID" value="NZ_CP141261.1"/>
</dbReference>
<evidence type="ECO:0000313" key="1">
    <source>
        <dbReference type="EMBL" id="WRL63852.1"/>
    </source>
</evidence>
<sequence length="43" mass="4924">MTVEVVPTERVRLRTQLVEGQETVTGQVQREQVVVDEDASRRV</sequence>